<feature type="region of interest" description="Disordered" evidence="1">
    <location>
        <begin position="1"/>
        <end position="34"/>
    </location>
</feature>
<sequence>MSSGKLNDDSGMHFESSEEGANSKSSSGTAKSNARHWHIRMRNRQRPCIQQFRLFWLQSDKTEAKRKLHNKRWNNSKLRRPSTTASTTSNSVTSLKVYTTNIIPKKKIDVSAIVSEYYLVTGGTTYDVLATK</sequence>
<keyword evidence="3" id="KW-1185">Reference proteome</keyword>
<feature type="compositionally biased region" description="Basic residues" evidence="1">
    <location>
        <begin position="67"/>
        <end position="80"/>
    </location>
</feature>
<comment type="caution">
    <text evidence="2">The sequence shown here is derived from an EMBL/GenBank/DDBJ whole genome shotgun (WGS) entry which is preliminary data.</text>
</comment>
<protein>
    <submittedName>
        <fullName evidence="2">Uncharacterized protein</fullName>
    </submittedName>
</protein>
<reference evidence="2" key="1">
    <citation type="journal article" date="2021" name="Genome Biol. Evol.">
        <title>A High-Quality Reference Genome for a Parasitic Bivalve with Doubly Uniparental Inheritance (Bivalvia: Unionida).</title>
        <authorList>
            <person name="Smith C.H."/>
        </authorList>
    </citation>
    <scope>NUCLEOTIDE SEQUENCE</scope>
    <source>
        <strain evidence="2">CHS0354</strain>
    </source>
</reference>
<gene>
    <name evidence="2" type="ORF">CHS0354_033089</name>
</gene>
<evidence type="ECO:0000313" key="3">
    <source>
        <dbReference type="Proteomes" id="UP001195483"/>
    </source>
</evidence>
<evidence type="ECO:0000313" key="2">
    <source>
        <dbReference type="EMBL" id="KAK3582160.1"/>
    </source>
</evidence>
<accession>A0AAE0RZF9</accession>
<feature type="region of interest" description="Disordered" evidence="1">
    <location>
        <begin position="67"/>
        <end position="90"/>
    </location>
</feature>
<evidence type="ECO:0000256" key="1">
    <source>
        <dbReference type="SAM" id="MobiDB-lite"/>
    </source>
</evidence>
<reference evidence="2" key="3">
    <citation type="submission" date="2023-05" db="EMBL/GenBank/DDBJ databases">
        <authorList>
            <person name="Smith C.H."/>
        </authorList>
    </citation>
    <scope>NUCLEOTIDE SEQUENCE</scope>
    <source>
        <strain evidence="2">CHS0354</strain>
        <tissue evidence="2">Mantle</tissue>
    </source>
</reference>
<dbReference type="EMBL" id="JAEAOA010001950">
    <property type="protein sequence ID" value="KAK3582160.1"/>
    <property type="molecule type" value="Genomic_DNA"/>
</dbReference>
<dbReference type="Proteomes" id="UP001195483">
    <property type="component" value="Unassembled WGS sequence"/>
</dbReference>
<dbReference type="AlphaFoldDB" id="A0AAE0RZF9"/>
<organism evidence="2 3">
    <name type="scientific">Potamilus streckersoni</name>
    <dbReference type="NCBI Taxonomy" id="2493646"/>
    <lineage>
        <taxon>Eukaryota</taxon>
        <taxon>Metazoa</taxon>
        <taxon>Spiralia</taxon>
        <taxon>Lophotrochozoa</taxon>
        <taxon>Mollusca</taxon>
        <taxon>Bivalvia</taxon>
        <taxon>Autobranchia</taxon>
        <taxon>Heteroconchia</taxon>
        <taxon>Palaeoheterodonta</taxon>
        <taxon>Unionida</taxon>
        <taxon>Unionoidea</taxon>
        <taxon>Unionidae</taxon>
        <taxon>Ambleminae</taxon>
        <taxon>Lampsilini</taxon>
        <taxon>Potamilus</taxon>
    </lineage>
</organism>
<reference evidence="2" key="2">
    <citation type="journal article" date="2021" name="Genome Biol. Evol.">
        <title>Developing a high-quality reference genome for a parasitic bivalve with doubly uniparental inheritance (Bivalvia: Unionida).</title>
        <authorList>
            <person name="Smith C.H."/>
        </authorList>
    </citation>
    <scope>NUCLEOTIDE SEQUENCE</scope>
    <source>
        <strain evidence="2">CHS0354</strain>
        <tissue evidence="2">Mantle</tissue>
    </source>
</reference>
<feature type="compositionally biased region" description="Basic and acidic residues" evidence="1">
    <location>
        <begin position="1"/>
        <end position="16"/>
    </location>
</feature>
<name>A0AAE0RZF9_9BIVA</name>
<proteinExistence type="predicted"/>